<evidence type="ECO:0000256" key="8">
    <source>
        <dbReference type="ARBA" id="ARBA00023098"/>
    </source>
</evidence>
<name>A0AAE6JIX3_9SPHI</name>
<dbReference type="InterPro" id="IPR018201">
    <property type="entry name" value="Ketoacyl_synth_AS"/>
</dbReference>
<dbReference type="Proteomes" id="UP000663940">
    <property type="component" value="Chromosome"/>
</dbReference>
<evidence type="ECO:0000256" key="10">
    <source>
        <dbReference type="ARBA" id="ARBA00023315"/>
    </source>
</evidence>
<dbReference type="GO" id="GO:0005829">
    <property type="term" value="C:cytosol"/>
    <property type="evidence" value="ECO:0007669"/>
    <property type="project" value="TreeGrafter"/>
</dbReference>
<accession>A0AAE6JIX3</accession>
<dbReference type="PIRSF" id="PIRSF000447">
    <property type="entry name" value="KAS_II"/>
    <property type="match status" value="1"/>
</dbReference>
<dbReference type="InterPro" id="IPR020841">
    <property type="entry name" value="PKS_Beta-ketoAc_synthase_dom"/>
</dbReference>
<feature type="domain" description="Ketosynthase family 3 (KS3)" evidence="14">
    <location>
        <begin position="3"/>
        <end position="414"/>
    </location>
</feature>
<dbReference type="Gene3D" id="3.40.47.10">
    <property type="match status" value="1"/>
</dbReference>
<dbReference type="AlphaFoldDB" id="A0AAE6JIX3"/>
<comment type="function">
    <text evidence="11">Involved in the type II fatty acid elongation cycle. Catalyzes the elongation of a wide range of acyl-ACP by the addition of two carbons from malonyl-ACP to an acyl acceptor. Can efficiently catalyze the conversion of palmitoleoyl-ACP (cis-hexadec-9-enoyl-ACP) to cis-vaccenoyl-ACP (cis-octadec-11-enoyl-ACP), an essential step in the thermal regulation of fatty acid composition.</text>
</comment>
<evidence type="ECO:0000256" key="3">
    <source>
        <dbReference type="ARBA" id="ARBA00012356"/>
    </source>
</evidence>
<dbReference type="SMART" id="SM00825">
    <property type="entry name" value="PKS_KS"/>
    <property type="match status" value="1"/>
</dbReference>
<evidence type="ECO:0000256" key="6">
    <source>
        <dbReference type="ARBA" id="ARBA00022679"/>
    </source>
</evidence>
<dbReference type="PANTHER" id="PTHR11712:SF336">
    <property type="entry name" value="3-OXOACYL-[ACYL-CARRIER-PROTEIN] SYNTHASE, MITOCHONDRIAL"/>
    <property type="match status" value="1"/>
</dbReference>
<sequence length="417" mass="44475">MEFKRVVVTGLGALTPIGNTVSDYWNGLINGVSGAALIKSFDTEKFKTKFACEVKHFDADGFLGRKDARKLDPFVQYALFSTEEAVKDAGLDFSKLDTSRIGVIWGSGIGGLKTFLDEVTAFAKGDGSPRFNPFFIPKMIADIAPGHISIKYGLRGPNFTTVSACASSNNSLIDSFNYIRLGKANMFISGGSEAIINEAGIGGFNAMHALSTRNDDPATASRPFDLDRDGFVAGEGAGTIILEELEHAKARGAKIYAEMVGGGMSADAYHMTAPHPDGLGAAFVMRAALEDANLSPADIDYVNVHGTSTPIGDPQEIKAIQDVFGDDIYRINISSTKSMTGHLLGAAGAVEAIASILALKHGIIPPTINHFTDDPAFDPKINFTFNTAQKRDINIVQSNGFGFGGHNASVIFKKYED</sequence>
<keyword evidence="5 11" id="KW-0444">Lipid biosynthesis</keyword>
<comment type="catalytic activity">
    <reaction evidence="11">
        <text>(9Z)-hexadecenoyl-[ACP] + malonyl-[ACP] + H(+) = 3-oxo-(11Z)-octadecenoyl-[ACP] + holo-[ACP] + CO2</text>
        <dbReference type="Rhea" id="RHEA:55040"/>
        <dbReference type="Rhea" id="RHEA-COMP:9623"/>
        <dbReference type="Rhea" id="RHEA-COMP:9685"/>
        <dbReference type="Rhea" id="RHEA-COMP:10800"/>
        <dbReference type="Rhea" id="RHEA-COMP:14074"/>
        <dbReference type="ChEBI" id="CHEBI:15378"/>
        <dbReference type="ChEBI" id="CHEBI:16526"/>
        <dbReference type="ChEBI" id="CHEBI:64479"/>
        <dbReference type="ChEBI" id="CHEBI:78449"/>
        <dbReference type="ChEBI" id="CHEBI:83989"/>
        <dbReference type="ChEBI" id="CHEBI:138538"/>
        <dbReference type="EC" id="2.3.1.179"/>
    </reaction>
</comment>
<organism evidence="15 17">
    <name type="scientific">Mucilaginibacter rubeus</name>
    <dbReference type="NCBI Taxonomy" id="2027860"/>
    <lineage>
        <taxon>Bacteria</taxon>
        <taxon>Pseudomonadati</taxon>
        <taxon>Bacteroidota</taxon>
        <taxon>Sphingobacteriia</taxon>
        <taxon>Sphingobacteriales</taxon>
        <taxon>Sphingobacteriaceae</taxon>
        <taxon>Mucilaginibacter</taxon>
    </lineage>
</organism>
<dbReference type="PROSITE" id="PS52004">
    <property type="entry name" value="KS3_2"/>
    <property type="match status" value="1"/>
</dbReference>
<keyword evidence="10 11" id="KW-0012">Acyltransferase</keyword>
<keyword evidence="9 11" id="KW-0275">Fatty acid biosynthesis</keyword>
<feature type="active site" description="For beta-ketoacyl synthase activity" evidence="12">
    <location>
        <position position="165"/>
    </location>
</feature>
<dbReference type="PANTHER" id="PTHR11712">
    <property type="entry name" value="POLYKETIDE SYNTHASE-RELATED"/>
    <property type="match status" value="1"/>
</dbReference>
<evidence type="ECO:0000313" key="17">
    <source>
        <dbReference type="Proteomes" id="UP000250557"/>
    </source>
</evidence>
<protein>
    <recommendedName>
        <fullName evidence="4 11">3-oxoacyl-[acyl-carrier-protein] synthase 2</fullName>
        <ecNumber evidence="3 11">2.3.1.179</ecNumber>
    </recommendedName>
</protein>
<dbReference type="PROSITE" id="PS00606">
    <property type="entry name" value="KS3_1"/>
    <property type="match status" value="1"/>
</dbReference>
<comment type="pathway">
    <text evidence="1 11">Lipid metabolism; fatty acid biosynthesis.</text>
</comment>
<evidence type="ECO:0000256" key="11">
    <source>
        <dbReference type="PIRNR" id="PIRNR000447"/>
    </source>
</evidence>
<evidence type="ECO:0000256" key="2">
    <source>
        <dbReference type="ARBA" id="ARBA00008467"/>
    </source>
</evidence>
<dbReference type="InterPro" id="IPR016039">
    <property type="entry name" value="Thiolase-like"/>
</dbReference>
<evidence type="ECO:0000313" key="16">
    <source>
        <dbReference type="EMBL" id="QTE51179.1"/>
    </source>
</evidence>
<dbReference type="Proteomes" id="UP000250557">
    <property type="component" value="Chromosome"/>
</dbReference>
<dbReference type="GO" id="GO:0004315">
    <property type="term" value="F:3-oxoacyl-[acyl-carrier-protein] synthase activity"/>
    <property type="evidence" value="ECO:0007669"/>
    <property type="project" value="UniProtKB-UniRule"/>
</dbReference>
<reference evidence="16 18" key="2">
    <citation type="submission" date="2021-03" db="EMBL/GenBank/DDBJ databases">
        <title>Mucilaginibacter strains isolated from gold and copper mining confer multi heavy-metal resistance.</title>
        <authorList>
            <person name="Li Y."/>
        </authorList>
    </citation>
    <scope>NUCLEOTIDE SEQUENCE [LARGE SCALE GENOMIC DNA]</scope>
    <source>
        <strain evidence="16 18">P2-4</strain>
    </source>
</reference>
<evidence type="ECO:0000256" key="1">
    <source>
        <dbReference type="ARBA" id="ARBA00005194"/>
    </source>
</evidence>
<dbReference type="EMBL" id="CP071880">
    <property type="protein sequence ID" value="QTE51179.1"/>
    <property type="molecule type" value="Genomic_DNA"/>
</dbReference>
<dbReference type="InterPro" id="IPR014031">
    <property type="entry name" value="Ketoacyl_synth_C"/>
</dbReference>
<dbReference type="NCBIfam" id="TIGR03150">
    <property type="entry name" value="fabF"/>
    <property type="match status" value="1"/>
</dbReference>
<proteinExistence type="inferred from homology"/>
<evidence type="ECO:0000256" key="12">
    <source>
        <dbReference type="PIRSR" id="PIRSR000447-1"/>
    </source>
</evidence>
<evidence type="ECO:0000256" key="7">
    <source>
        <dbReference type="ARBA" id="ARBA00022832"/>
    </source>
</evidence>
<comment type="similarity">
    <text evidence="2 11 13">Belongs to the thiolase-like superfamily. Beta-ketoacyl-ACP synthases family.</text>
</comment>
<evidence type="ECO:0000259" key="14">
    <source>
        <dbReference type="PROSITE" id="PS52004"/>
    </source>
</evidence>
<reference evidence="15 17" key="1">
    <citation type="submission" date="2019-08" db="EMBL/GenBank/DDBJ databases">
        <title>Comparative genome analysis confer to the adaptation heavy metal polluted environment.</title>
        <authorList>
            <person name="Li Y."/>
        </authorList>
    </citation>
    <scope>NUCLEOTIDE SEQUENCE [LARGE SCALE GENOMIC DNA]</scope>
    <source>
        <strain evidence="15 17">P2</strain>
    </source>
</reference>
<evidence type="ECO:0000256" key="13">
    <source>
        <dbReference type="RuleBase" id="RU003694"/>
    </source>
</evidence>
<evidence type="ECO:0000256" key="9">
    <source>
        <dbReference type="ARBA" id="ARBA00023160"/>
    </source>
</evidence>
<keyword evidence="7" id="KW-0276">Fatty acid metabolism</keyword>
<evidence type="ECO:0000313" key="15">
    <source>
        <dbReference type="EMBL" id="QEM06293.1"/>
    </source>
</evidence>
<dbReference type="Pfam" id="PF02801">
    <property type="entry name" value="Ketoacyl-synt_C"/>
    <property type="match status" value="1"/>
</dbReference>
<dbReference type="EMBL" id="CP043451">
    <property type="protein sequence ID" value="QEM06293.1"/>
    <property type="molecule type" value="Genomic_DNA"/>
</dbReference>
<dbReference type="Pfam" id="PF00109">
    <property type="entry name" value="ketoacyl-synt"/>
    <property type="match status" value="1"/>
</dbReference>
<dbReference type="RefSeq" id="WP_112651754.1">
    <property type="nucleotide sequence ID" value="NZ_CP043451.1"/>
</dbReference>
<dbReference type="InterPro" id="IPR000794">
    <property type="entry name" value="Beta-ketoacyl_synthase"/>
</dbReference>
<dbReference type="InterPro" id="IPR017568">
    <property type="entry name" value="3-oxoacyl-ACP_synth-2"/>
</dbReference>
<dbReference type="EC" id="2.3.1.179" evidence="3 11"/>
<keyword evidence="8" id="KW-0443">Lipid metabolism</keyword>
<evidence type="ECO:0000256" key="5">
    <source>
        <dbReference type="ARBA" id="ARBA00022516"/>
    </source>
</evidence>
<dbReference type="NCBIfam" id="NF005589">
    <property type="entry name" value="PRK07314.1"/>
    <property type="match status" value="1"/>
</dbReference>
<keyword evidence="18" id="KW-1185">Reference proteome</keyword>
<comment type="catalytic activity">
    <reaction evidence="11">
        <text>a fatty acyl-[ACP] + malonyl-[ACP] + H(+) = a 3-oxoacyl-[ACP] + holo-[ACP] + CO2</text>
        <dbReference type="Rhea" id="RHEA:22836"/>
        <dbReference type="Rhea" id="RHEA-COMP:9623"/>
        <dbReference type="Rhea" id="RHEA-COMP:9685"/>
        <dbReference type="Rhea" id="RHEA-COMP:9916"/>
        <dbReference type="Rhea" id="RHEA-COMP:14125"/>
        <dbReference type="ChEBI" id="CHEBI:15378"/>
        <dbReference type="ChEBI" id="CHEBI:16526"/>
        <dbReference type="ChEBI" id="CHEBI:64479"/>
        <dbReference type="ChEBI" id="CHEBI:78449"/>
        <dbReference type="ChEBI" id="CHEBI:78776"/>
        <dbReference type="ChEBI" id="CHEBI:138651"/>
    </reaction>
</comment>
<dbReference type="InterPro" id="IPR014030">
    <property type="entry name" value="Ketoacyl_synth_N"/>
</dbReference>
<dbReference type="FunFam" id="3.40.47.10:FF:000009">
    <property type="entry name" value="3-oxoacyl-[acyl-carrier-protein] synthase 2"/>
    <property type="match status" value="1"/>
</dbReference>
<gene>
    <name evidence="15" type="primary">fabF</name>
    <name evidence="15" type="ORF">DIU31_023245</name>
    <name evidence="16" type="ORF">J3L21_04210</name>
</gene>
<dbReference type="SUPFAM" id="SSF53901">
    <property type="entry name" value="Thiolase-like"/>
    <property type="match status" value="1"/>
</dbReference>
<keyword evidence="6 11" id="KW-0808">Transferase</keyword>
<evidence type="ECO:0000256" key="4">
    <source>
        <dbReference type="ARBA" id="ARBA00014657"/>
    </source>
</evidence>
<dbReference type="GO" id="GO:0006633">
    <property type="term" value="P:fatty acid biosynthetic process"/>
    <property type="evidence" value="ECO:0007669"/>
    <property type="project" value="UniProtKB-UniRule"/>
</dbReference>
<evidence type="ECO:0000313" key="18">
    <source>
        <dbReference type="Proteomes" id="UP000663940"/>
    </source>
</evidence>
<dbReference type="CDD" id="cd00834">
    <property type="entry name" value="KAS_I_II"/>
    <property type="match status" value="1"/>
</dbReference>